<reference evidence="1 2" key="1">
    <citation type="submission" date="2016-07" db="EMBL/GenBank/DDBJ databases">
        <title>Pervasive Adenine N6-methylation of Active Genes in Fungi.</title>
        <authorList>
            <consortium name="DOE Joint Genome Institute"/>
            <person name="Mondo S.J."/>
            <person name="Dannebaum R.O."/>
            <person name="Kuo R.C."/>
            <person name="Labutti K."/>
            <person name="Haridas S."/>
            <person name="Kuo A."/>
            <person name="Salamov A."/>
            <person name="Ahrendt S.R."/>
            <person name="Lipzen A."/>
            <person name="Sullivan W."/>
            <person name="Andreopoulos W.B."/>
            <person name="Clum A."/>
            <person name="Lindquist E."/>
            <person name="Daum C."/>
            <person name="Ramamoorthy G.K."/>
            <person name="Gryganskyi A."/>
            <person name="Culley D."/>
            <person name="Magnuson J.K."/>
            <person name="James T.Y."/>
            <person name="O'Malley M.A."/>
            <person name="Stajich J.E."/>
            <person name="Spatafora J.W."/>
            <person name="Visel A."/>
            <person name="Grigoriev I.V."/>
        </authorList>
    </citation>
    <scope>NUCLEOTIDE SEQUENCE [LARGE SCALE GENOMIC DNA]</scope>
    <source>
        <strain evidence="1 2">CBS 115471</strain>
    </source>
</reference>
<gene>
    <name evidence="1" type="ORF">BCR34DRAFT_382672</name>
</gene>
<dbReference type="EMBL" id="MCFA01000090">
    <property type="protein sequence ID" value="ORY09172.1"/>
    <property type="molecule type" value="Genomic_DNA"/>
</dbReference>
<evidence type="ECO:0000313" key="2">
    <source>
        <dbReference type="Proteomes" id="UP000193144"/>
    </source>
</evidence>
<dbReference type="AlphaFoldDB" id="A0A1Y1ZFX4"/>
<proteinExistence type="predicted"/>
<evidence type="ECO:0000313" key="1">
    <source>
        <dbReference type="EMBL" id="ORY09172.1"/>
    </source>
</evidence>
<comment type="caution">
    <text evidence="1">The sequence shown here is derived from an EMBL/GenBank/DDBJ whole genome shotgun (WGS) entry which is preliminary data.</text>
</comment>
<dbReference type="Proteomes" id="UP000193144">
    <property type="component" value="Unassembled WGS sequence"/>
</dbReference>
<name>A0A1Y1ZFX4_9PLEO</name>
<protein>
    <submittedName>
        <fullName evidence="1">Uncharacterized protein</fullName>
    </submittedName>
</protein>
<accession>A0A1Y1ZFX4</accession>
<keyword evidence="2" id="KW-1185">Reference proteome</keyword>
<sequence>MLEITPKPTQARPKTHIKAQYGKQNMMPPIPPLYIAYKSGSKQWRSSTVTGVCSLHSSWPSSVPK</sequence>
<organism evidence="1 2">
    <name type="scientific">Clohesyomyces aquaticus</name>
    <dbReference type="NCBI Taxonomy" id="1231657"/>
    <lineage>
        <taxon>Eukaryota</taxon>
        <taxon>Fungi</taxon>
        <taxon>Dikarya</taxon>
        <taxon>Ascomycota</taxon>
        <taxon>Pezizomycotina</taxon>
        <taxon>Dothideomycetes</taxon>
        <taxon>Pleosporomycetidae</taxon>
        <taxon>Pleosporales</taxon>
        <taxon>Lindgomycetaceae</taxon>
        <taxon>Clohesyomyces</taxon>
    </lineage>
</organism>